<reference evidence="2 3" key="1">
    <citation type="submission" date="2016-10" db="EMBL/GenBank/DDBJ databases">
        <authorList>
            <person name="de Groot N.N."/>
        </authorList>
    </citation>
    <scope>NUCLEOTIDE SEQUENCE [LARGE SCALE GENOMIC DNA]</scope>
    <source>
        <strain evidence="2 3">DSM 19547</strain>
    </source>
</reference>
<keyword evidence="1" id="KW-0472">Membrane</keyword>
<dbReference type="Proteomes" id="UP000199356">
    <property type="component" value="Unassembled WGS sequence"/>
</dbReference>
<organism evidence="2 3">
    <name type="scientific">Tranquillimonas alkanivorans</name>
    <dbReference type="NCBI Taxonomy" id="441119"/>
    <lineage>
        <taxon>Bacteria</taxon>
        <taxon>Pseudomonadati</taxon>
        <taxon>Pseudomonadota</taxon>
        <taxon>Alphaproteobacteria</taxon>
        <taxon>Rhodobacterales</taxon>
        <taxon>Roseobacteraceae</taxon>
        <taxon>Tranquillimonas</taxon>
    </lineage>
</organism>
<name>A0A1I5TSV1_9RHOB</name>
<sequence>MATVYLKDYDFDRPEERERFEADVGFSYDLLEDGMQNARKIFAVLSIGLLLVVAGYLLSPVFAMLPGSHAPMALALSGAAGLLFGARSRHSQSNIPYYTVIALALGAAVANESMTLVMMGAAFLSAFGIGLFASLITRR</sequence>
<dbReference type="EMBL" id="FOXA01000015">
    <property type="protein sequence ID" value="SFP86142.1"/>
    <property type="molecule type" value="Genomic_DNA"/>
</dbReference>
<evidence type="ECO:0000256" key="1">
    <source>
        <dbReference type="SAM" id="Phobius"/>
    </source>
</evidence>
<keyword evidence="3" id="KW-1185">Reference proteome</keyword>
<evidence type="ECO:0000313" key="3">
    <source>
        <dbReference type="Proteomes" id="UP000199356"/>
    </source>
</evidence>
<dbReference type="STRING" id="441119.SAMN04488047_11510"/>
<feature type="transmembrane region" description="Helical" evidence="1">
    <location>
        <begin position="69"/>
        <end position="86"/>
    </location>
</feature>
<evidence type="ECO:0000313" key="2">
    <source>
        <dbReference type="EMBL" id="SFP86142.1"/>
    </source>
</evidence>
<keyword evidence="1" id="KW-0812">Transmembrane</keyword>
<gene>
    <name evidence="2" type="ORF">SAMN04488047_11510</name>
</gene>
<accession>A0A1I5TSV1</accession>
<keyword evidence="1" id="KW-1133">Transmembrane helix</keyword>
<feature type="transmembrane region" description="Helical" evidence="1">
    <location>
        <begin position="116"/>
        <end position="136"/>
    </location>
</feature>
<dbReference type="AlphaFoldDB" id="A0A1I5TSV1"/>
<feature type="transmembrane region" description="Helical" evidence="1">
    <location>
        <begin position="41"/>
        <end position="63"/>
    </location>
</feature>
<feature type="transmembrane region" description="Helical" evidence="1">
    <location>
        <begin position="95"/>
        <end position="110"/>
    </location>
</feature>
<protein>
    <submittedName>
        <fullName evidence="2">Uncharacterized protein</fullName>
    </submittedName>
</protein>
<proteinExistence type="predicted"/>
<dbReference type="RefSeq" id="WP_093424143.1">
    <property type="nucleotide sequence ID" value="NZ_FOXA01000015.1"/>
</dbReference>